<evidence type="ECO:0000313" key="3">
    <source>
        <dbReference type="Proteomes" id="UP001163846"/>
    </source>
</evidence>
<dbReference type="AlphaFoldDB" id="A0AA38P0K2"/>
<organism evidence="2 3">
    <name type="scientific">Lentinula raphanica</name>
    <dbReference type="NCBI Taxonomy" id="153919"/>
    <lineage>
        <taxon>Eukaryota</taxon>
        <taxon>Fungi</taxon>
        <taxon>Dikarya</taxon>
        <taxon>Basidiomycota</taxon>
        <taxon>Agaricomycotina</taxon>
        <taxon>Agaricomycetes</taxon>
        <taxon>Agaricomycetidae</taxon>
        <taxon>Agaricales</taxon>
        <taxon>Marasmiineae</taxon>
        <taxon>Omphalotaceae</taxon>
        <taxon>Lentinula</taxon>
    </lineage>
</organism>
<comment type="caution">
    <text evidence="2">The sequence shown here is derived from an EMBL/GenBank/DDBJ whole genome shotgun (WGS) entry which is preliminary data.</text>
</comment>
<proteinExistence type="predicted"/>
<feature type="compositionally biased region" description="Low complexity" evidence="1">
    <location>
        <begin position="28"/>
        <end position="38"/>
    </location>
</feature>
<dbReference type="EMBL" id="MU806604">
    <property type="protein sequence ID" value="KAJ3833965.1"/>
    <property type="molecule type" value="Genomic_DNA"/>
</dbReference>
<evidence type="ECO:0000256" key="1">
    <source>
        <dbReference type="SAM" id="MobiDB-lite"/>
    </source>
</evidence>
<feature type="compositionally biased region" description="Low complexity" evidence="1">
    <location>
        <begin position="178"/>
        <end position="196"/>
    </location>
</feature>
<feature type="region of interest" description="Disordered" evidence="1">
    <location>
        <begin position="178"/>
        <end position="208"/>
    </location>
</feature>
<gene>
    <name evidence="2" type="ORF">F5878DRAFT_380792</name>
</gene>
<evidence type="ECO:0000313" key="2">
    <source>
        <dbReference type="EMBL" id="KAJ3833965.1"/>
    </source>
</evidence>
<feature type="region of interest" description="Disordered" evidence="1">
    <location>
        <begin position="231"/>
        <end position="267"/>
    </location>
</feature>
<feature type="compositionally biased region" description="Basic and acidic residues" evidence="1">
    <location>
        <begin position="231"/>
        <end position="241"/>
    </location>
</feature>
<protein>
    <submittedName>
        <fullName evidence="2">Uncharacterized protein</fullName>
    </submittedName>
</protein>
<accession>A0AA38P0K2</accession>
<sequence>MTRCHSTCQRTVQTEGLKRSSVPKLSIPSTPSLSSCNPSSPPSSPALTFRLPPAKTSLGSASLDGKLERINREHGYNGYIEAHRAPSHANADGNRPTADVPSIWNIFRTQIIPPKPKIPEYISTGGFVRDPFTVCPIRYSVLVLTAANIQTCYFQDENNKCEYYTHGARRDACRNLSMQSKPSVTSSSQRTSSKPEPSSKGKEHAMIFNSEDSHRVSFEVMRANDSRDPFVKRERTVRRGDIVTNNQPSPSVDRETRSTQKSSSRRFLRAFHPLAKLFVRKEQR</sequence>
<reference evidence="2" key="1">
    <citation type="submission" date="2022-08" db="EMBL/GenBank/DDBJ databases">
        <authorList>
            <consortium name="DOE Joint Genome Institute"/>
            <person name="Min B."/>
            <person name="Riley R."/>
            <person name="Sierra-Patev S."/>
            <person name="Naranjo-Ortiz M."/>
            <person name="Looney B."/>
            <person name="Konkel Z."/>
            <person name="Slot J.C."/>
            <person name="Sakamoto Y."/>
            <person name="Steenwyk J.L."/>
            <person name="Rokas A."/>
            <person name="Carro J."/>
            <person name="Camarero S."/>
            <person name="Ferreira P."/>
            <person name="Molpeceres G."/>
            <person name="Ruiz-Duenas F.J."/>
            <person name="Serrano A."/>
            <person name="Henrissat B."/>
            <person name="Drula E."/>
            <person name="Hughes K.W."/>
            <person name="Mata J.L."/>
            <person name="Ishikawa N.K."/>
            <person name="Vargas-Isla R."/>
            <person name="Ushijima S."/>
            <person name="Smith C.A."/>
            <person name="Ahrendt S."/>
            <person name="Andreopoulos W."/>
            <person name="He G."/>
            <person name="Labutti K."/>
            <person name="Lipzen A."/>
            <person name="Ng V."/>
            <person name="Sandor L."/>
            <person name="Barry K."/>
            <person name="Martinez A.T."/>
            <person name="Xiao Y."/>
            <person name="Gibbons J.G."/>
            <person name="Terashima K."/>
            <person name="Hibbett D.S."/>
            <person name="Grigoriev I.V."/>
        </authorList>
    </citation>
    <scope>NUCLEOTIDE SEQUENCE</scope>
    <source>
        <strain evidence="2">TFB9207</strain>
    </source>
</reference>
<feature type="region of interest" description="Disordered" evidence="1">
    <location>
        <begin position="15"/>
        <end position="47"/>
    </location>
</feature>
<dbReference type="Proteomes" id="UP001163846">
    <property type="component" value="Unassembled WGS sequence"/>
</dbReference>
<name>A0AA38P0K2_9AGAR</name>
<keyword evidence="3" id="KW-1185">Reference proteome</keyword>
<feature type="compositionally biased region" description="Basic and acidic residues" evidence="1">
    <location>
        <begin position="197"/>
        <end position="208"/>
    </location>
</feature>